<evidence type="ECO:0000256" key="1">
    <source>
        <dbReference type="ARBA" id="ARBA00022801"/>
    </source>
</evidence>
<dbReference type="SUPFAM" id="SSF52499">
    <property type="entry name" value="Isochorismatase-like hydrolases"/>
    <property type="match status" value="1"/>
</dbReference>
<protein>
    <submittedName>
        <fullName evidence="3">Isochorismatase-like protein</fullName>
    </submittedName>
</protein>
<name>A0A1L5NFY0_9HYPH</name>
<dbReference type="AlphaFoldDB" id="A0A1L5NFY0"/>
<reference evidence="3 4" key="1">
    <citation type="submission" date="2016-09" db="EMBL/GenBank/DDBJ databases">
        <title>The complete genome sequences of Rhizobium gallicum, symbiovars gallicum and phaseoli, symbionts associated to common bean (Phaseolus vulgaris).</title>
        <authorList>
            <person name="Bustos P."/>
            <person name="Santamaria R.I."/>
            <person name="Perez-Carrascal O.M."/>
            <person name="Juarez S."/>
            <person name="Lozano L."/>
            <person name="Martinez-Flores I."/>
            <person name="Martinez-Romero E."/>
            <person name="Cevallos M."/>
            <person name="Romero D."/>
            <person name="Davila G."/>
            <person name="Gonzalez V."/>
        </authorList>
    </citation>
    <scope>NUCLEOTIDE SEQUENCE [LARGE SCALE GENOMIC DNA]</scope>
    <source>
        <strain evidence="3 4">IE4872</strain>
    </source>
</reference>
<dbReference type="Pfam" id="PF00857">
    <property type="entry name" value="Isochorismatase"/>
    <property type="match status" value="1"/>
</dbReference>
<dbReference type="STRING" id="56730.IE4872_CH01173"/>
<accession>A0A1L5NFY0</accession>
<dbReference type="InterPro" id="IPR000868">
    <property type="entry name" value="Isochorismatase-like_dom"/>
</dbReference>
<keyword evidence="1" id="KW-0378">Hydrolase</keyword>
<dbReference type="EMBL" id="CP017101">
    <property type="protein sequence ID" value="APO66823.1"/>
    <property type="molecule type" value="Genomic_DNA"/>
</dbReference>
<sequence length="210" mass="21428">MPLVPLTLLQHAGVTPKAADWSKSVVVVIDAQNEYVDGGLPLHGIATPVGEIRKLLDAARRDGVPVIHIVHHAAPGSGHFAIGSHGAKIIPTLTPADGEAVIPKTLPNAFAGTTLAAALAAIAKQTGRSDVILVGFMTHMCVSAAARAALDLGIKATVIASAALSRDLPDPLGGMIPAETVHRTALAEIADRFATVVPDIAAIVKRAATA</sequence>
<dbReference type="Proteomes" id="UP000184749">
    <property type="component" value="Chromosome"/>
</dbReference>
<dbReference type="Gene3D" id="3.40.50.850">
    <property type="entry name" value="Isochorismatase-like"/>
    <property type="match status" value="1"/>
</dbReference>
<dbReference type="InterPro" id="IPR050272">
    <property type="entry name" value="Isochorismatase-like_hydrls"/>
</dbReference>
<proteinExistence type="predicted"/>
<dbReference type="InterPro" id="IPR036380">
    <property type="entry name" value="Isochorismatase-like_sf"/>
</dbReference>
<gene>
    <name evidence="3" type="ORF">IE4872_CH01173</name>
</gene>
<organism evidence="3 4">
    <name type="scientific">Rhizobium gallicum</name>
    <dbReference type="NCBI Taxonomy" id="56730"/>
    <lineage>
        <taxon>Bacteria</taxon>
        <taxon>Pseudomonadati</taxon>
        <taxon>Pseudomonadota</taxon>
        <taxon>Alphaproteobacteria</taxon>
        <taxon>Hyphomicrobiales</taxon>
        <taxon>Rhizobiaceae</taxon>
        <taxon>Rhizobium/Agrobacterium group</taxon>
        <taxon>Rhizobium</taxon>
    </lineage>
</organism>
<dbReference type="PANTHER" id="PTHR43540">
    <property type="entry name" value="PEROXYUREIDOACRYLATE/UREIDOACRYLATE AMIDOHYDROLASE-RELATED"/>
    <property type="match status" value="1"/>
</dbReference>
<feature type="domain" description="Isochorismatase-like" evidence="2">
    <location>
        <begin position="25"/>
        <end position="197"/>
    </location>
</feature>
<evidence type="ECO:0000259" key="2">
    <source>
        <dbReference type="Pfam" id="PF00857"/>
    </source>
</evidence>
<dbReference type="PANTHER" id="PTHR43540:SF15">
    <property type="entry name" value="BLR5631 PROTEIN"/>
    <property type="match status" value="1"/>
</dbReference>
<evidence type="ECO:0000313" key="3">
    <source>
        <dbReference type="EMBL" id="APO66823.1"/>
    </source>
</evidence>
<evidence type="ECO:0000313" key="4">
    <source>
        <dbReference type="Proteomes" id="UP000184749"/>
    </source>
</evidence>
<dbReference type="GO" id="GO:0016787">
    <property type="term" value="F:hydrolase activity"/>
    <property type="evidence" value="ECO:0007669"/>
    <property type="project" value="UniProtKB-KW"/>
</dbReference>